<dbReference type="SUPFAM" id="SSF56801">
    <property type="entry name" value="Acetyl-CoA synthetase-like"/>
    <property type="match status" value="1"/>
</dbReference>
<dbReference type="Proteomes" id="UP000785200">
    <property type="component" value="Unassembled WGS sequence"/>
</dbReference>
<proteinExistence type="predicted"/>
<dbReference type="EMBL" id="VNKQ01000020">
    <property type="protein sequence ID" value="KAG0645137.1"/>
    <property type="molecule type" value="Genomic_DNA"/>
</dbReference>
<keyword evidence="6" id="KW-1185">Reference proteome</keyword>
<dbReference type="PANTHER" id="PTHR43439">
    <property type="entry name" value="PHENYLACETATE-COENZYME A LIGASE"/>
    <property type="match status" value="1"/>
</dbReference>
<evidence type="ECO:0000259" key="4">
    <source>
        <dbReference type="Pfam" id="PF07993"/>
    </source>
</evidence>
<feature type="domain" description="AMP-dependent synthetase/ligase" evidence="3">
    <location>
        <begin position="40"/>
        <end position="373"/>
    </location>
</feature>
<evidence type="ECO:0000259" key="3">
    <source>
        <dbReference type="Pfam" id="PF00501"/>
    </source>
</evidence>
<dbReference type="InterPro" id="IPR051414">
    <property type="entry name" value="Adenylate-forming_Reductase"/>
</dbReference>
<reference evidence="5" key="1">
    <citation type="submission" date="2019-07" db="EMBL/GenBank/DDBJ databases">
        <title>Hyphodiscus hymeniophilus genome sequencing and assembly.</title>
        <authorList>
            <person name="Kramer G."/>
            <person name="Nodwell J."/>
        </authorList>
    </citation>
    <scope>NUCLEOTIDE SEQUENCE</scope>
    <source>
        <strain evidence="5">ATCC 34498</strain>
    </source>
</reference>
<dbReference type="Pfam" id="PF07993">
    <property type="entry name" value="NAD_binding_4"/>
    <property type="match status" value="1"/>
</dbReference>
<evidence type="ECO:0000313" key="5">
    <source>
        <dbReference type="EMBL" id="KAG0645137.1"/>
    </source>
</evidence>
<dbReference type="OrthoDB" id="429813at2759"/>
<dbReference type="InterPro" id="IPR036291">
    <property type="entry name" value="NAD(P)-bd_dom_sf"/>
</dbReference>
<dbReference type="SUPFAM" id="SSF51735">
    <property type="entry name" value="NAD(P)-binding Rossmann-fold domains"/>
    <property type="match status" value="1"/>
</dbReference>
<keyword evidence="1" id="KW-0596">Phosphopantetheine</keyword>
<dbReference type="AlphaFoldDB" id="A0A9P6VC74"/>
<comment type="caution">
    <text evidence="5">The sequence shown here is derived from an EMBL/GenBank/DDBJ whole genome shotgun (WGS) entry which is preliminary data.</text>
</comment>
<gene>
    <name evidence="5" type="ORF">D0Z07_9062</name>
</gene>
<feature type="non-terminal residue" evidence="5">
    <location>
        <position position="1031"/>
    </location>
</feature>
<dbReference type="Pfam" id="PF23562">
    <property type="entry name" value="AMP-binding_C_3"/>
    <property type="match status" value="1"/>
</dbReference>
<dbReference type="InterPro" id="IPR000873">
    <property type="entry name" value="AMP-dep_synth/lig_dom"/>
</dbReference>
<organism evidence="5 6">
    <name type="scientific">Hyphodiscus hymeniophilus</name>
    <dbReference type="NCBI Taxonomy" id="353542"/>
    <lineage>
        <taxon>Eukaryota</taxon>
        <taxon>Fungi</taxon>
        <taxon>Dikarya</taxon>
        <taxon>Ascomycota</taxon>
        <taxon>Pezizomycotina</taxon>
        <taxon>Leotiomycetes</taxon>
        <taxon>Helotiales</taxon>
        <taxon>Hyphodiscaceae</taxon>
        <taxon>Hyphodiscus</taxon>
    </lineage>
</organism>
<dbReference type="PANTHER" id="PTHR43439:SF2">
    <property type="entry name" value="ENZYME, PUTATIVE (JCVI)-RELATED"/>
    <property type="match status" value="1"/>
</dbReference>
<evidence type="ECO:0000313" key="6">
    <source>
        <dbReference type="Proteomes" id="UP000785200"/>
    </source>
</evidence>
<dbReference type="Gene3D" id="3.40.50.720">
    <property type="entry name" value="NAD(P)-binding Rossmann-like Domain"/>
    <property type="match status" value="1"/>
</dbReference>
<evidence type="ECO:0000256" key="1">
    <source>
        <dbReference type="ARBA" id="ARBA00022450"/>
    </source>
</evidence>
<accession>A0A9P6VC74</accession>
<dbReference type="Gene3D" id="3.40.50.12780">
    <property type="entry name" value="N-terminal domain of ligase-like"/>
    <property type="match status" value="1"/>
</dbReference>
<protein>
    <submittedName>
        <fullName evidence="5">Nonribosomal peptide synthase</fullName>
    </submittedName>
</protein>
<dbReference type="Pfam" id="PF00501">
    <property type="entry name" value="AMP-binding"/>
    <property type="match status" value="1"/>
</dbReference>
<keyword evidence="2" id="KW-0597">Phosphoprotein</keyword>
<feature type="domain" description="Thioester reductase (TE)" evidence="4">
    <location>
        <begin position="666"/>
        <end position="904"/>
    </location>
</feature>
<dbReference type="InterPro" id="IPR013120">
    <property type="entry name" value="FAR_NAD-bd"/>
</dbReference>
<sequence>MPTTTKPSISSDDYFTCTLGEAAGSSLDGRGIHTINDFIDHQARKYPNENVLAFPVPTSSEWMFEIFTFEDLRKGSLMVSKLALPLVPQNKERSSETCVALLCPSSIDFLFAWLGFMRAGLSVLLIAPQCQPTAIAHLCKSCNVSVLFHDMSFADLSSQAVAEDPSGFQALQLPWQAQNTSTSSLIRSYSGSPADFGPSEQVKSSDTAFIFHTSGTSTGLPKPIIQSHHAAIGVLPILDGRQSATFTTTPLYHGGIADCLRAWTSRAMVWLFPASKVPITADHIRQCLLVAERASSEISVAKVKLFSSVPYVLQMLSEDSAGLEILQKMSIVGVGGAVLSPKVGDYLVENGVNLISRFGSAECGFLLSSNRDHAMDKDWQYLRLSPRSNCLVFEQQEGSALSELIVKKGWPHMAKTNRHDGFATGDLFEPHQTIHGAWKYYSRSDGQITLVTGKKFDPAPLEDFINSSSSLIRDVMVFGSNRQSPGIIVLPSEEGLELKELESKKEIWKTIDTINSKGDSHTRIPQEKIVIIYTDKATFQKSSKGTLLRGVNEKAFADEINSVYAQDLLLSSELAQISIDDEDIRDFVKGVSLRKGDGPLPWNVVYDCGNIDSLSNFIVKLRNGKLGPSKSEETEMHQLVDKFSVLNPRNPDAEKRPIAAPYVVILTGATGALGAHILDLLRKDPLITQIICLVRAVDHFTARSRVSASLLKRKKSSLEISDPKVWCSPYKLNQADIGISDMELSHIRQNATHIIHQAAWAVNFSLPLRSFVEEHVAGIHNLLSLTLSCEKAVQFNFCSSTASVLETDEVIIPEKISPKPLDAGSIGYSRSKWVAEAICAAAAKHLPGKVKILRLGQLTGDTKNGIWNISEAWPLMLSTVDALACLPRIEAPLSWLPLDTAATAVIELSLTNGPSERQPYVYHIVNNSTETSWLGLLTWSREIRPTPFEVVPVMAWLDKLESSPKKLPAKNLLGLWRGAYGKDTKDKQSTFSVENAQKETRAMRNVSPVDQALVTKIWSWLDEEIETAKEH</sequence>
<dbReference type="InterPro" id="IPR042099">
    <property type="entry name" value="ANL_N_sf"/>
</dbReference>
<evidence type="ECO:0000256" key="2">
    <source>
        <dbReference type="ARBA" id="ARBA00022553"/>
    </source>
</evidence>
<name>A0A9P6VC74_9HELO</name>